<comment type="caution">
    <text evidence="7">The sequence shown here is derived from an EMBL/GenBank/DDBJ whole genome shotgun (WGS) entry which is preliminary data.</text>
</comment>
<dbReference type="GO" id="GO:0003824">
    <property type="term" value="F:catalytic activity"/>
    <property type="evidence" value="ECO:0007669"/>
    <property type="project" value="InterPro"/>
</dbReference>
<evidence type="ECO:0000259" key="6">
    <source>
        <dbReference type="PROSITE" id="PS51918"/>
    </source>
</evidence>
<dbReference type="RefSeq" id="WP_022635923.1">
    <property type="nucleotide sequence ID" value="NZ_ASJR01000002.1"/>
</dbReference>
<dbReference type="Gene3D" id="3.20.20.70">
    <property type="entry name" value="Aldolase class I"/>
    <property type="match status" value="1"/>
</dbReference>
<evidence type="ECO:0000313" key="8">
    <source>
        <dbReference type="Proteomes" id="UP000017148"/>
    </source>
</evidence>
<keyword evidence="8" id="KW-1185">Reference proteome</keyword>
<organism evidence="7 8">
    <name type="scientific">Chitinivibrio alkaliphilus ACht1</name>
    <dbReference type="NCBI Taxonomy" id="1313304"/>
    <lineage>
        <taxon>Bacteria</taxon>
        <taxon>Pseudomonadati</taxon>
        <taxon>Fibrobacterota</taxon>
        <taxon>Chitinivibrionia</taxon>
        <taxon>Chitinivibrionales</taxon>
        <taxon>Chitinivibrionaceae</taxon>
        <taxon>Chitinivibrio</taxon>
    </lineage>
</organism>
<dbReference type="SFLD" id="SFLDS00029">
    <property type="entry name" value="Radical_SAM"/>
    <property type="match status" value="1"/>
</dbReference>
<keyword evidence="5" id="KW-0411">Iron-sulfur</keyword>
<dbReference type="AlphaFoldDB" id="U7D8C3"/>
<gene>
    <name evidence="7" type="ORF">CALK_0380</name>
</gene>
<dbReference type="EMBL" id="ASJR01000002">
    <property type="protein sequence ID" value="ERP39210.1"/>
    <property type="molecule type" value="Genomic_DNA"/>
</dbReference>
<dbReference type="Proteomes" id="UP000017148">
    <property type="component" value="Unassembled WGS sequence"/>
</dbReference>
<dbReference type="InterPro" id="IPR007197">
    <property type="entry name" value="rSAM"/>
</dbReference>
<dbReference type="InterPro" id="IPR012840">
    <property type="entry name" value="NrdG2"/>
</dbReference>
<evidence type="ECO:0000256" key="3">
    <source>
        <dbReference type="ARBA" id="ARBA00022723"/>
    </source>
</evidence>
<dbReference type="InterPro" id="IPR050377">
    <property type="entry name" value="Radical_SAM_PqqE_MftC-like"/>
</dbReference>
<evidence type="ECO:0000256" key="5">
    <source>
        <dbReference type="ARBA" id="ARBA00023014"/>
    </source>
</evidence>
<keyword evidence="3" id="KW-0479">Metal-binding</keyword>
<dbReference type="CDD" id="cd01335">
    <property type="entry name" value="Radical_SAM"/>
    <property type="match status" value="1"/>
</dbReference>
<dbReference type="InterPro" id="IPR013785">
    <property type="entry name" value="Aldolase_TIM"/>
</dbReference>
<dbReference type="NCBIfam" id="TIGR02495">
    <property type="entry name" value="NrdG2"/>
    <property type="match status" value="1"/>
</dbReference>
<keyword evidence="2" id="KW-0949">S-adenosyl-L-methionine</keyword>
<dbReference type="PANTHER" id="PTHR11228:SF27">
    <property type="entry name" value="GLYCYL-RADICAL ENZYME ACTIVATING ENZYME MJ1227-RELATED"/>
    <property type="match status" value="1"/>
</dbReference>
<dbReference type="PANTHER" id="PTHR11228">
    <property type="entry name" value="RADICAL SAM DOMAIN PROTEIN"/>
    <property type="match status" value="1"/>
</dbReference>
<comment type="cofactor">
    <cofactor evidence="1">
        <name>[4Fe-4S] cluster</name>
        <dbReference type="ChEBI" id="CHEBI:49883"/>
    </cofactor>
</comment>
<evidence type="ECO:0000313" key="7">
    <source>
        <dbReference type="EMBL" id="ERP39210.1"/>
    </source>
</evidence>
<dbReference type="SUPFAM" id="SSF102114">
    <property type="entry name" value="Radical SAM enzymes"/>
    <property type="match status" value="1"/>
</dbReference>
<dbReference type="GO" id="GO:0046872">
    <property type="term" value="F:metal ion binding"/>
    <property type="evidence" value="ECO:0007669"/>
    <property type="project" value="UniProtKB-KW"/>
</dbReference>
<keyword evidence="4" id="KW-0408">Iron</keyword>
<name>U7D8C3_9BACT</name>
<dbReference type="PROSITE" id="PS51918">
    <property type="entry name" value="RADICAL_SAM"/>
    <property type="match status" value="1"/>
</dbReference>
<evidence type="ECO:0000256" key="2">
    <source>
        <dbReference type="ARBA" id="ARBA00022691"/>
    </source>
</evidence>
<accession>U7D8C3</accession>
<evidence type="ECO:0000256" key="4">
    <source>
        <dbReference type="ARBA" id="ARBA00023004"/>
    </source>
</evidence>
<reference evidence="7 8" key="1">
    <citation type="journal article" date="2013" name="Environ. Microbiol.">
        <title>Genome analysis of Chitinivibrio alkaliphilus gen. nov., sp. nov., a novel extremely haloalkaliphilic anaerobic chitinolytic bacterium from the candidate phylum Termite Group 3.</title>
        <authorList>
            <person name="Sorokin D.Y."/>
            <person name="Gumerov V.M."/>
            <person name="Rakitin A.L."/>
            <person name="Beletsky A.V."/>
            <person name="Damste J.S."/>
            <person name="Muyzer G."/>
            <person name="Mardanov A.V."/>
            <person name="Ravin N.V."/>
        </authorList>
    </citation>
    <scope>NUCLEOTIDE SEQUENCE [LARGE SCALE GENOMIC DNA]</scope>
    <source>
        <strain evidence="7 8">ACht1</strain>
    </source>
</reference>
<dbReference type="GO" id="GO:0051536">
    <property type="term" value="F:iron-sulfur cluster binding"/>
    <property type="evidence" value="ECO:0007669"/>
    <property type="project" value="UniProtKB-KW"/>
</dbReference>
<dbReference type="InterPro" id="IPR058240">
    <property type="entry name" value="rSAM_sf"/>
</dbReference>
<evidence type="ECO:0000256" key="1">
    <source>
        <dbReference type="ARBA" id="ARBA00001966"/>
    </source>
</evidence>
<feature type="domain" description="Radical SAM core" evidence="6">
    <location>
        <begin position="22"/>
        <end position="232"/>
    </location>
</feature>
<proteinExistence type="predicted"/>
<dbReference type="OrthoDB" id="9782387at2"/>
<dbReference type="eggNOG" id="COG1180">
    <property type="taxonomic scope" value="Bacteria"/>
</dbReference>
<dbReference type="Pfam" id="PF04055">
    <property type="entry name" value="Radical_SAM"/>
    <property type="match status" value="1"/>
</dbReference>
<protein>
    <submittedName>
        <fullName evidence="7">Anaerobic ribonucleoside-triphosphate reductase activating protein</fullName>
    </submittedName>
</protein>
<dbReference type="STRING" id="1313304.CALK_0380"/>
<sequence length="238" mass="26529">MSGRREELYRGIVALQKNSFIDFPGTVAAVLFFDGCNLCCPYCHNALLARPDPVPVSDPPGEIDSFLRQWKHSIDGVVLTGGEPTLHRNLPELVGYLRSSLGYRVKVDTNGLRPEILSQVEADYLAMDLKTVPRKYRSLLGGPEDSGVRLAESLSILSEFPGRSEVRITLAPGVVSPDDISELAKMLTGIDLVCLQQFDSRQEIYSPSFFTGSSSYTRHEIEQWARYIQGYAQKCIIR</sequence>
<dbReference type="SFLD" id="SFLDG01094">
    <property type="entry name" value="Uncharacterised_Radical_SAM_Su"/>
    <property type="match status" value="1"/>
</dbReference>